<dbReference type="PANTHER" id="PTHR30069:SF46">
    <property type="entry name" value="OAR PROTEIN"/>
    <property type="match status" value="1"/>
</dbReference>
<evidence type="ECO:0000259" key="8">
    <source>
        <dbReference type="Pfam" id="PF25183"/>
    </source>
</evidence>
<dbReference type="InterPro" id="IPR057601">
    <property type="entry name" value="Oar-like_b-barrel"/>
</dbReference>
<keyword evidence="4" id="KW-0812">Transmembrane</keyword>
<name>A0A9J7BHG1_9BACT</name>
<evidence type="ECO:0000256" key="1">
    <source>
        <dbReference type="ARBA" id="ARBA00004571"/>
    </source>
</evidence>
<keyword evidence="2" id="KW-0813">Transport</keyword>
<dbReference type="InterPro" id="IPR039426">
    <property type="entry name" value="TonB-dep_rcpt-like"/>
</dbReference>
<dbReference type="GO" id="GO:0015344">
    <property type="term" value="F:siderophore uptake transmembrane transporter activity"/>
    <property type="evidence" value="ECO:0007669"/>
    <property type="project" value="TreeGrafter"/>
</dbReference>
<dbReference type="AlphaFoldDB" id="A0A9J7BHG1"/>
<feature type="signal peptide" evidence="7">
    <location>
        <begin position="1"/>
        <end position="22"/>
    </location>
</feature>
<dbReference type="InterPro" id="IPR008969">
    <property type="entry name" value="CarboxyPept-like_regulatory"/>
</dbReference>
<dbReference type="GO" id="GO:0044718">
    <property type="term" value="P:siderophore transmembrane transport"/>
    <property type="evidence" value="ECO:0007669"/>
    <property type="project" value="TreeGrafter"/>
</dbReference>
<evidence type="ECO:0000313" key="10">
    <source>
        <dbReference type="Proteomes" id="UP001059380"/>
    </source>
</evidence>
<dbReference type="PANTHER" id="PTHR30069">
    <property type="entry name" value="TONB-DEPENDENT OUTER MEMBRANE RECEPTOR"/>
    <property type="match status" value="1"/>
</dbReference>
<dbReference type="EMBL" id="CP093313">
    <property type="protein sequence ID" value="UWZ81953.1"/>
    <property type="molecule type" value="Genomic_DNA"/>
</dbReference>
<evidence type="ECO:0000256" key="6">
    <source>
        <dbReference type="ARBA" id="ARBA00023237"/>
    </source>
</evidence>
<gene>
    <name evidence="9" type="ORF">MOP44_15365</name>
</gene>
<dbReference type="InterPro" id="IPR036942">
    <property type="entry name" value="Beta-barrel_TonB_sf"/>
</dbReference>
<dbReference type="Pfam" id="PF25183">
    <property type="entry name" value="OMP_b-brl_4"/>
    <property type="match status" value="1"/>
</dbReference>
<keyword evidence="7" id="KW-0732">Signal</keyword>
<dbReference type="KEGG" id="orp:MOP44_15365"/>
<accession>A0A9J7BHG1</accession>
<proteinExistence type="predicted"/>
<evidence type="ECO:0000256" key="7">
    <source>
        <dbReference type="SAM" id="SignalP"/>
    </source>
</evidence>
<keyword evidence="6" id="KW-0998">Cell outer membrane</keyword>
<dbReference type="Proteomes" id="UP001059380">
    <property type="component" value="Chromosome"/>
</dbReference>
<dbReference type="GO" id="GO:0009279">
    <property type="term" value="C:cell outer membrane"/>
    <property type="evidence" value="ECO:0007669"/>
    <property type="project" value="UniProtKB-SubCell"/>
</dbReference>
<dbReference type="SUPFAM" id="SSF49464">
    <property type="entry name" value="Carboxypeptidase regulatory domain-like"/>
    <property type="match status" value="1"/>
</dbReference>
<comment type="subcellular location">
    <subcellularLocation>
        <location evidence="1">Cell outer membrane</location>
        <topology evidence="1">Multi-pass membrane protein</topology>
    </subcellularLocation>
</comment>
<keyword evidence="10" id="KW-1185">Reference proteome</keyword>
<evidence type="ECO:0000256" key="2">
    <source>
        <dbReference type="ARBA" id="ARBA00022448"/>
    </source>
</evidence>
<keyword evidence="5" id="KW-0472">Membrane</keyword>
<keyword evidence="3" id="KW-1134">Transmembrane beta strand</keyword>
<organism evidence="9 10">
    <name type="scientific">Occallatibacter riparius</name>
    <dbReference type="NCBI Taxonomy" id="1002689"/>
    <lineage>
        <taxon>Bacteria</taxon>
        <taxon>Pseudomonadati</taxon>
        <taxon>Acidobacteriota</taxon>
        <taxon>Terriglobia</taxon>
        <taxon>Terriglobales</taxon>
        <taxon>Acidobacteriaceae</taxon>
        <taxon>Occallatibacter</taxon>
    </lineage>
</organism>
<dbReference type="Gene3D" id="2.40.170.20">
    <property type="entry name" value="TonB-dependent receptor, beta-barrel domain"/>
    <property type="match status" value="1"/>
</dbReference>
<dbReference type="RefSeq" id="WP_260790944.1">
    <property type="nucleotide sequence ID" value="NZ_CP093313.1"/>
</dbReference>
<keyword evidence="9" id="KW-0675">Receptor</keyword>
<protein>
    <submittedName>
        <fullName evidence="9">TonB-dependent receptor</fullName>
    </submittedName>
</protein>
<feature type="domain" description="TonB-dependent transporter Oar-like beta-barrel" evidence="8">
    <location>
        <begin position="241"/>
        <end position="1252"/>
    </location>
</feature>
<dbReference type="Gene3D" id="2.60.40.1120">
    <property type="entry name" value="Carboxypeptidase-like, regulatory domain"/>
    <property type="match status" value="1"/>
</dbReference>
<dbReference type="Pfam" id="PF13620">
    <property type="entry name" value="CarboxypepD_reg"/>
    <property type="match status" value="1"/>
</dbReference>
<feature type="chain" id="PRO_5039950467" evidence="7">
    <location>
        <begin position="23"/>
        <end position="1259"/>
    </location>
</feature>
<reference evidence="9" key="1">
    <citation type="submission" date="2021-04" db="EMBL/GenBank/DDBJ databases">
        <title>Phylogenetic analysis of Acidobacteriaceae.</title>
        <authorList>
            <person name="Qiu L."/>
            <person name="Zhang Q."/>
        </authorList>
    </citation>
    <scope>NUCLEOTIDE SEQUENCE</scope>
    <source>
        <strain evidence="9">DSM 25168</strain>
    </source>
</reference>
<evidence type="ECO:0000256" key="3">
    <source>
        <dbReference type="ARBA" id="ARBA00022452"/>
    </source>
</evidence>
<evidence type="ECO:0000256" key="5">
    <source>
        <dbReference type="ARBA" id="ARBA00023136"/>
    </source>
</evidence>
<evidence type="ECO:0000313" key="9">
    <source>
        <dbReference type="EMBL" id="UWZ81953.1"/>
    </source>
</evidence>
<dbReference type="SUPFAM" id="SSF56935">
    <property type="entry name" value="Porins"/>
    <property type="match status" value="1"/>
</dbReference>
<sequence length="1259" mass="136423">MKRSLWGWVLLCILSTASLVFSQTATTSLRGVIKDPSGALVPGATVTITNGANGQSFTAKADASGVYQFLQIPPAKYTITVTAAGFGDQSKTAELLVNQPANIDFALGVQAATVTVDVSATAQTLNVTDASLGNSTDNATIQALPSEERNVPDLLSLQPGVLFLPAANIGANDPRSGAVNGGRSDQGNVTIDGIDDNDQVNGYAFTGVLRQTQDSIEEFRVVTGNSNADTGRSSGAQVSMVTKSGTNKIHGAVYEYNRNGLGVANDPLVKQGQLNSGQSNVPGKLIRNIYGADLGLPLKKDKIFFFGNWEAYRRRESSPTTRTVPTASYQAGTITYFDTPNTTKSLSMGDITALDSGCKVCNTAEYPFGAGPNPNALALFNSFPAANGTASGDGLNEGSFTFASPQPVDQNTYLARMDFAPSDKHRLFVRGQLQKDTSGDVEQFPGQGPSTTFTSNNKGIIGGDVWTINTHLINDLRYGYIRQGGSASGVGKGDYVSFRFLDTPTSQSRTTVYSVPVNNLVDDLSWTKGSHTLGFGANWRLIHQNHSTDENSYSSATTNPYWLSGNAPGAGGVDGGFLNSYNIAFANMVGTVPARNDVVNYRITSVTQGSLLADGTAIQRHFSSNELEGYIQDAWRIRPNLTVTYGVRYSYLETPWETKGQQIAPTIDTHAWARQRELAAEQGQIYEQDLLFAPTGKFYNKAPYYPANKKDFAPRLAIAYSPDTKTSIRAGFGMYYDHFGEALVNDLDAHGSFGLSSSLTNPSAGVFKIEGDCANQADCSHPGAPRFMDRHTLPNIAHPTPDATTIFPYLYPNNSFSIQTGLDSRIKTPYSESMDLSVQRELPAGFIIEGSYVGRLGRRLLQSIDIAEPVNYHDPSGGGDYFTAGAALSKQADLHGGDYGGVAWYNNTGETKAPVHVPTIQWFEDVWPFMKGTDEPGESATDAIYNNEWAPYRYSYGATTSTSDIDFYCSYGCPDGWQPRMWQDQFATLYVLGSVGASYYNAGQITLRHPMSHGLQMDVAYTLSHSIDMGSDNERATLRNGGTFSFILNTWKPELNRGNSDFDTRQLVTVNGLYLLPFGRGKAVAGNANAFLDAIIGGWQWSGLARWSSGLPFSFFEPGWSTNWEIESFGVRSGPIKTHKHRDADGNIQYFDNPDAINSQVYCGGCGGGNMRLPYAGEAGERNVFRGDGYFNIDSGIAKTWKTGDFGAIRFAWEVYNVTNSVRWDPAFINTGLTGGQLGVATSVLTVPRRMQFGLRYDF</sequence>
<evidence type="ECO:0000256" key="4">
    <source>
        <dbReference type="ARBA" id="ARBA00022692"/>
    </source>
</evidence>